<dbReference type="GO" id="GO:0005525">
    <property type="term" value="F:GTP binding"/>
    <property type="evidence" value="ECO:0007669"/>
    <property type="project" value="UniProtKB-UniRule"/>
</dbReference>
<dbReference type="InterPro" id="IPR005225">
    <property type="entry name" value="Small_GTP-bd"/>
</dbReference>
<evidence type="ECO:0000256" key="5">
    <source>
        <dbReference type="ARBA" id="ARBA00023134"/>
    </source>
</evidence>
<evidence type="ECO:0000259" key="8">
    <source>
        <dbReference type="PROSITE" id="PS51722"/>
    </source>
</evidence>
<dbReference type="InterPro" id="IPR009022">
    <property type="entry name" value="EFG_III"/>
</dbReference>
<proteinExistence type="inferred from homology"/>
<dbReference type="InterPro" id="IPR005517">
    <property type="entry name" value="Transl_elong_EFG/EF2_IV"/>
</dbReference>
<evidence type="ECO:0000256" key="2">
    <source>
        <dbReference type="ARBA" id="ARBA00022741"/>
    </source>
</evidence>
<keyword evidence="5 6" id="KW-0342">GTP-binding</keyword>
<dbReference type="InterPro" id="IPR041095">
    <property type="entry name" value="EFG_II"/>
</dbReference>
<dbReference type="GO" id="GO:0003924">
    <property type="term" value="F:GTPase activity"/>
    <property type="evidence" value="ECO:0007669"/>
    <property type="project" value="InterPro"/>
</dbReference>
<evidence type="ECO:0000313" key="9">
    <source>
        <dbReference type="EMBL" id="PWB74085.1"/>
    </source>
</evidence>
<dbReference type="SUPFAM" id="SSF52540">
    <property type="entry name" value="P-loop containing nucleoside triphosphate hydrolases"/>
    <property type="match status" value="1"/>
</dbReference>
<dbReference type="SUPFAM" id="SSF54211">
    <property type="entry name" value="Ribosomal protein S5 domain 2-like"/>
    <property type="match status" value="1"/>
</dbReference>
<feature type="binding site" evidence="6">
    <location>
        <begin position="17"/>
        <end position="24"/>
    </location>
    <ligand>
        <name>GTP</name>
        <dbReference type="ChEBI" id="CHEBI:37565"/>
    </ligand>
</feature>
<dbReference type="PANTHER" id="PTHR43261">
    <property type="entry name" value="TRANSLATION ELONGATION FACTOR G-RELATED"/>
    <property type="match status" value="1"/>
</dbReference>
<dbReference type="EMBL" id="PQAP01000041">
    <property type="protein sequence ID" value="PWB74085.1"/>
    <property type="molecule type" value="Genomic_DNA"/>
</dbReference>
<feature type="domain" description="Tr-type G" evidence="8">
    <location>
        <begin position="8"/>
        <end position="283"/>
    </location>
</feature>
<dbReference type="SMART" id="SM00838">
    <property type="entry name" value="EFG_C"/>
    <property type="match status" value="1"/>
</dbReference>
<dbReference type="InterPro" id="IPR027417">
    <property type="entry name" value="P-loop_NTPase"/>
</dbReference>
<dbReference type="NCBIfam" id="TIGR00231">
    <property type="entry name" value="small_GTP"/>
    <property type="match status" value="1"/>
</dbReference>
<dbReference type="CDD" id="cd16262">
    <property type="entry name" value="EFG_III"/>
    <property type="match status" value="1"/>
</dbReference>
<evidence type="ECO:0000256" key="4">
    <source>
        <dbReference type="ARBA" id="ARBA00022917"/>
    </source>
</evidence>
<evidence type="ECO:0000256" key="3">
    <source>
        <dbReference type="ARBA" id="ARBA00022768"/>
    </source>
</evidence>
<dbReference type="Gene3D" id="3.30.70.240">
    <property type="match status" value="1"/>
</dbReference>
<dbReference type="InterPro" id="IPR004161">
    <property type="entry name" value="EFTu-like_2"/>
</dbReference>
<keyword evidence="4 6" id="KW-0648">Protein biosynthesis</keyword>
<accession>A0A855X363</accession>
<evidence type="ECO:0000313" key="10">
    <source>
        <dbReference type="Proteomes" id="UP000250918"/>
    </source>
</evidence>
<dbReference type="CDD" id="cd01434">
    <property type="entry name" value="EFG_mtEFG1_IV"/>
    <property type="match status" value="1"/>
</dbReference>
<feature type="binding site" evidence="6">
    <location>
        <begin position="135"/>
        <end position="138"/>
    </location>
    <ligand>
        <name>GTP</name>
        <dbReference type="ChEBI" id="CHEBI:37565"/>
    </ligand>
</feature>
<dbReference type="GO" id="GO:0032790">
    <property type="term" value="P:ribosome disassembly"/>
    <property type="evidence" value="ECO:0007669"/>
    <property type="project" value="TreeGrafter"/>
</dbReference>
<dbReference type="SUPFAM" id="SSF54980">
    <property type="entry name" value="EF-G C-terminal domain-like"/>
    <property type="match status" value="2"/>
</dbReference>
<dbReference type="CDD" id="cd04088">
    <property type="entry name" value="EFG_mtEFG_II"/>
    <property type="match status" value="1"/>
</dbReference>
<dbReference type="InterPro" id="IPR031157">
    <property type="entry name" value="G_TR_CS"/>
</dbReference>
<keyword evidence="6" id="KW-0963">Cytoplasm</keyword>
<dbReference type="Gene3D" id="3.30.70.870">
    <property type="entry name" value="Elongation Factor G (Translational Gtpase), domain 3"/>
    <property type="match status" value="1"/>
</dbReference>
<sequence>MSGDADLKKVRNIGIMAHIDAGKTTTTERILFYTGKSHRIGEVDEGAAIMDWMEQEKERGITITSAATTCIWDGHTINIIDTPGHVDFTVEVERSLRVLDGAVALFCAVGGVEPQSETVWRQADKYQVPRIAYINKMDRVGASFANTLHEMNHRLSSNCVAIAIPAGEGEMFAGVIDLLSMKFRVFHEHSHGTTYDDLDVPQDMLPLANEYREKMLEAVADFDDHLLERFLHDQPIDPNDVIAAVRKATIASKMVPVLCGSSYRNKGIQKLLDSIVDFLPSPLDKPAVRGHSVDNTEKIIERKASSEEPTAALAFKIMTDPYVGRLTYLRVYSGKIEAGSYLYNPNSDIKERIARLLRMHSNKREDIQVAYAGDIIAAIGMRKTTTGDTLCDVKHPIILERMSFPEPVVMVSIEPRTKADQDKLSEAMTKLSEEDPTFRIRQDEETGQTIISGMGELHLEILVDRLMREFGVEASVGRPTVAYKETITKSVECEGRFVRQTGGKGQYGHVLMRMHPTTDGSEFHFENKVIGGTIPREYIPAIERGVKEAMTSGVLAGYPMTGIHCEVYDGSYHEVDSNEMAFRIAGSMAFQDGARKASTILLEPIMDVEVVVPETYMGAVVGDLNSRRGKINGLVARGNLQVIAVSVPLSEMFGYANTLRNISQGRAVFTMQFSKYAPVPADVSKKMLESVV</sequence>
<dbReference type="Gene3D" id="3.30.230.10">
    <property type="match status" value="1"/>
</dbReference>
<dbReference type="Pfam" id="PF03144">
    <property type="entry name" value="GTP_EFTU_D2"/>
    <property type="match status" value="1"/>
</dbReference>
<dbReference type="Gene3D" id="2.40.30.10">
    <property type="entry name" value="Translation factors"/>
    <property type="match status" value="1"/>
</dbReference>
<keyword evidence="2 6" id="KW-0547">Nucleotide-binding</keyword>
<dbReference type="Pfam" id="PF00679">
    <property type="entry name" value="EFG_C"/>
    <property type="match status" value="1"/>
</dbReference>
<comment type="caution">
    <text evidence="9">The sequence shown here is derived from an EMBL/GenBank/DDBJ whole genome shotgun (WGS) entry which is preliminary data.</text>
</comment>
<reference evidence="9 10" key="1">
    <citation type="journal article" date="2018" name="ISME J.">
        <title>A methanotrophic archaeon couples anaerobic oxidation of methane to Fe(III) reduction.</title>
        <authorList>
            <person name="Cai C."/>
            <person name="Leu A.O."/>
            <person name="Xie G.J."/>
            <person name="Guo J."/>
            <person name="Feng Y."/>
            <person name="Zhao J.X."/>
            <person name="Tyson G.W."/>
            <person name="Yuan Z."/>
            <person name="Hu S."/>
        </authorList>
    </citation>
    <scope>NUCLEOTIDE SEQUENCE [LARGE SCALE GENOMIC DNA]</scope>
    <source>
        <strain evidence="9">FeB_12</strain>
    </source>
</reference>
<dbReference type="Pfam" id="PF03764">
    <property type="entry name" value="EFG_IV"/>
    <property type="match status" value="1"/>
</dbReference>
<dbReference type="Pfam" id="PF14492">
    <property type="entry name" value="EFG_III"/>
    <property type="match status" value="1"/>
</dbReference>
<dbReference type="InterPro" id="IPR014721">
    <property type="entry name" value="Ribsml_uS5_D2-typ_fold_subgr"/>
</dbReference>
<dbReference type="PANTHER" id="PTHR43261:SF1">
    <property type="entry name" value="RIBOSOME-RELEASING FACTOR 2, MITOCHONDRIAL"/>
    <property type="match status" value="1"/>
</dbReference>
<dbReference type="InterPro" id="IPR009000">
    <property type="entry name" value="Transl_B-barrel_sf"/>
</dbReference>
<dbReference type="AlphaFoldDB" id="A0A855X363"/>
<organism evidence="9 10">
    <name type="scientific">candidate division GN15 bacterium</name>
    <dbReference type="NCBI Taxonomy" id="2072418"/>
    <lineage>
        <taxon>Bacteria</taxon>
        <taxon>candidate division GN15</taxon>
    </lineage>
</organism>
<gene>
    <name evidence="6 9" type="primary">fusA</name>
    <name evidence="9" type="ORF">C3F09_04420</name>
</gene>
<dbReference type="InterPro" id="IPR020568">
    <property type="entry name" value="Ribosomal_Su5_D2-typ_SF"/>
</dbReference>
<dbReference type="Proteomes" id="UP000250918">
    <property type="component" value="Unassembled WGS sequence"/>
</dbReference>
<keyword evidence="3 6" id="KW-0251">Elongation factor</keyword>
<dbReference type="FunFam" id="3.30.70.870:FF:000001">
    <property type="entry name" value="Elongation factor G"/>
    <property type="match status" value="1"/>
</dbReference>
<dbReference type="Gene3D" id="3.40.50.300">
    <property type="entry name" value="P-loop containing nucleotide triphosphate hydrolases"/>
    <property type="match status" value="1"/>
</dbReference>
<comment type="subcellular location">
    <subcellularLocation>
        <location evidence="6">Cytoplasm</location>
    </subcellularLocation>
</comment>
<dbReference type="InterPro" id="IPR000640">
    <property type="entry name" value="EFG_V-like"/>
</dbReference>
<dbReference type="InterPro" id="IPR047872">
    <property type="entry name" value="EFG_IV"/>
</dbReference>
<dbReference type="PRINTS" id="PR00315">
    <property type="entry name" value="ELONGATNFCT"/>
</dbReference>
<dbReference type="InterPro" id="IPR000795">
    <property type="entry name" value="T_Tr_GTP-bd_dom"/>
</dbReference>
<dbReference type="GO" id="GO:0003746">
    <property type="term" value="F:translation elongation factor activity"/>
    <property type="evidence" value="ECO:0007669"/>
    <property type="project" value="UniProtKB-UniRule"/>
</dbReference>
<dbReference type="CDD" id="cd03713">
    <property type="entry name" value="EFG_mtEFG_C"/>
    <property type="match status" value="1"/>
</dbReference>
<feature type="binding site" evidence="6">
    <location>
        <begin position="81"/>
        <end position="85"/>
    </location>
    <ligand>
        <name>GTP</name>
        <dbReference type="ChEBI" id="CHEBI:37565"/>
    </ligand>
</feature>
<dbReference type="SMART" id="SM00889">
    <property type="entry name" value="EFG_IV"/>
    <property type="match status" value="1"/>
</dbReference>
<dbReference type="NCBIfam" id="NF009381">
    <property type="entry name" value="PRK12740.1-5"/>
    <property type="match status" value="1"/>
</dbReference>
<dbReference type="Pfam" id="PF00009">
    <property type="entry name" value="GTP_EFTU"/>
    <property type="match status" value="1"/>
</dbReference>
<dbReference type="FunFam" id="3.30.230.10:FF:000003">
    <property type="entry name" value="Elongation factor G"/>
    <property type="match status" value="1"/>
</dbReference>
<dbReference type="PROSITE" id="PS00301">
    <property type="entry name" value="G_TR_1"/>
    <property type="match status" value="1"/>
</dbReference>
<name>A0A855X363_9BACT</name>
<protein>
    <recommendedName>
        <fullName evidence="6 7">Elongation factor G</fullName>
        <shortName evidence="6">EF-G</shortName>
    </recommendedName>
</protein>
<dbReference type="FunFam" id="2.40.30.10:FF:000006">
    <property type="entry name" value="Elongation factor G"/>
    <property type="match status" value="1"/>
</dbReference>
<dbReference type="GO" id="GO:0005737">
    <property type="term" value="C:cytoplasm"/>
    <property type="evidence" value="ECO:0007669"/>
    <property type="project" value="UniProtKB-SubCell"/>
</dbReference>
<dbReference type="CDD" id="cd01886">
    <property type="entry name" value="EF-G"/>
    <property type="match status" value="1"/>
</dbReference>
<dbReference type="FunFam" id="3.40.50.300:FF:000029">
    <property type="entry name" value="Elongation factor G"/>
    <property type="match status" value="1"/>
</dbReference>
<comment type="similarity">
    <text evidence="1 6">Belongs to the TRAFAC class translation factor GTPase superfamily. Classic translation factor GTPase family. EF-G/EF-2 subfamily.</text>
</comment>
<dbReference type="FunFam" id="3.30.70.240:FF:000001">
    <property type="entry name" value="Elongation factor G"/>
    <property type="match status" value="1"/>
</dbReference>
<dbReference type="NCBIfam" id="TIGR00484">
    <property type="entry name" value="EF-G"/>
    <property type="match status" value="1"/>
</dbReference>
<dbReference type="SUPFAM" id="SSF50447">
    <property type="entry name" value="Translation proteins"/>
    <property type="match status" value="1"/>
</dbReference>
<dbReference type="InterPro" id="IPR004540">
    <property type="entry name" value="Transl_elong_EFG/EF2"/>
</dbReference>
<comment type="function">
    <text evidence="6">Catalyzes the GTP-dependent ribosomal translocation step during translation elongation. During this step, the ribosome changes from the pre-translocational (PRE) to the post-translocational (POST) state as the newly formed A-site-bound peptidyl-tRNA and P-site-bound deacylated tRNA move to the P and E sites, respectively. Catalyzes the coordinated movement of the two tRNA molecules, the mRNA and conformational changes in the ribosome.</text>
</comment>
<dbReference type="InterPro" id="IPR035649">
    <property type="entry name" value="EFG_V"/>
</dbReference>
<dbReference type="PROSITE" id="PS51722">
    <property type="entry name" value="G_TR_2"/>
    <property type="match status" value="1"/>
</dbReference>
<dbReference type="HAMAP" id="MF_00054_B">
    <property type="entry name" value="EF_G_EF_2_B"/>
    <property type="match status" value="1"/>
</dbReference>
<evidence type="ECO:0000256" key="7">
    <source>
        <dbReference type="NCBIfam" id="TIGR00484"/>
    </source>
</evidence>
<evidence type="ECO:0000256" key="1">
    <source>
        <dbReference type="ARBA" id="ARBA00005870"/>
    </source>
</evidence>
<dbReference type="InterPro" id="IPR035647">
    <property type="entry name" value="EFG_III/V"/>
</dbReference>
<evidence type="ECO:0000256" key="6">
    <source>
        <dbReference type="HAMAP-Rule" id="MF_00054"/>
    </source>
</evidence>